<proteinExistence type="inferred from homology"/>
<evidence type="ECO:0000313" key="7">
    <source>
        <dbReference type="EMBL" id="VIO68164.1"/>
    </source>
</evidence>
<dbReference type="AlphaFoldDB" id="A0A508T358"/>
<evidence type="ECO:0000256" key="1">
    <source>
        <dbReference type="ARBA" id="ARBA00003502"/>
    </source>
</evidence>
<dbReference type="InterPro" id="IPR005119">
    <property type="entry name" value="LysR_subst-bd"/>
</dbReference>
<dbReference type="RefSeq" id="WP_139858747.1">
    <property type="nucleotide sequence ID" value="NZ_CAADFC020000005.1"/>
</dbReference>
<name>A0A508T358_9BRAD</name>
<dbReference type="Proteomes" id="UP000328092">
    <property type="component" value="Unassembled WGS sequence"/>
</dbReference>
<accession>A0A508T358</accession>
<dbReference type="EMBL" id="CAADFC020000005">
    <property type="protein sequence ID" value="VIO68164.1"/>
    <property type="molecule type" value="Genomic_DNA"/>
</dbReference>
<dbReference type="CDD" id="cd08432">
    <property type="entry name" value="PBP2_GcdR_TrpI_HvrB_AmpR_like"/>
    <property type="match status" value="1"/>
</dbReference>
<feature type="domain" description="HTH lysR-type" evidence="6">
    <location>
        <begin position="5"/>
        <end position="62"/>
    </location>
</feature>
<reference evidence="7" key="1">
    <citation type="submission" date="2019-02" db="EMBL/GenBank/DDBJ databases">
        <authorList>
            <person name="Pothier F.J."/>
        </authorList>
    </citation>
    <scope>NUCLEOTIDE SEQUENCE</scope>
    <source>
        <strain evidence="7">CI-1B</strain>
    </source>
</reference>
<dbReference type="InterPro" id="IPR000847">
    <property type="entry name" value="LysR_HTH_N"/>
</dbReference>
<keyword evidence="5" id="KW-0804">Transcription</keyword>
<dbReference type="InterPro" id="IPR036390">
    <property type="entry name" value="WH_DNA-bd_sf"/>
</dbReference>
<gene>
    <name evidence="7" type="primary">gcvA_4</name>
    <name evidence="7" type="ORF">CI1B_19500</name>
</gene>
<sequence length="309" mass="34971">MRKLPPLNAVRTFEAAARHVSFTKAAEELLVTHGAVSRQVALLEDWFGVKLFRRAPSQLTLTAAGQIYYREVTAILDRLALASMDMKQYGSPSVLRVSAPPTFAMRWLIRRISSFQRMRPDVELRLLTSIGPLNVNDRSFDVAIRGNVGEPVGWMSQHFMTELIAPVCHVDLLTRGQLASPADLRHHTLITYLTEPYDWPRWLAQAGGEMSAEQETLRFEQMFFALQATLERIGIGLFPLFLVIDELMAGQLCLPFGDLGLRKREYRSFYLADNESALAIADFTAWLADAGRETEQFMLDWAATKGWSF</sequence>
<dbReference type="InterPro" id="IPR058163">
    <property type="entry name" value="LysR-type_TF_proteobact-type"/>
</dbReference>
<dbReference type="PANTHER" id="PTHR30537">
    <property type="entry name" value="HTH-TYPE TRANSCRIPTIONAL REGULATOR"/>
    <property type="match status" value="1"/>
</dbReference>
<evidence type="ECO:0000256" key="4">
    <source>
        <dbReference type="ARBA" id="ARBA00023125"/>
    </source>
</evidence>
<dbReference type="Pfam" id="PF03466">
    <property type="entry name" value="LysR_substrate"/>
    <property type="match status" value="1"/>
</dbReference>
<evidence type="ECO:0000313" key="8">
    <source>
        <dbReference type="Proteomes" id="UP000328092"/>
    </source>
</evidence>
<dbReference type="FunFam" id="1.10.10.10:FF:000038">
    <property type="entry name" value="Glycine cleavage system transcriptional activator"/>
    <property type="match status" value="1"/>
</dbReference>
<dbReference type="SUPFAM" id="SSF46785">
    <property type="entry name" value="Winged helix' DNA-binding domain"/>
    <property type="match status" value="1"/>
</dbReference>
<dbReference type="PANTHER" id="PTHR30537:SF74">
    <property type="entry name" value="HTH-TYPE TRANSCRIPTIONAL REGULATOR TRPI"/>
    <property type="match status" value="1"/>
</dbReference>
<keyword evidence="4" id="KW-0238">DNA-binding</keyword>
<comment type="caution">
    <text evidence="7">The sequence shown here is derived from an EMBL/GenBank/DDBJ whole genome shotgun (WGS) entry which is preliminary data.</text>
</comment>
<dbReference type="GO" id="GO:0003700">
    <property type="term" value="F:DNA-binding transcription factor activity"/>
    <property type="evidence" value="ECO:0007669"/>
    <property type="project" value="InterPro"/>
</dbReference>
<dbReference type="InterPro" id="IPR036388">
    <property type="entry name" value="WH-like_DNA-bd_sf"/>
</dbReference>
<comment type="similarity">
    <text evidence="2">Belongs to the LysR transcriptional regulatory family.</text>
</comment>
<dbReference type="PRINTS" id="PR00039">
    <property type="entry name" value="HTHLYSR"/>
</dbReference>
<dbReference type="Gene3D" id="3.40.190.10">
    <property type="entry name" value="Periplasmic binding protein-like II"/>
    <property type="match status" value="2"/>
</dbReference>
<dbReference type="Gene3D" id="1.10.10.10">
    <property type="entry name" value="Winged helix-like DNA-binding domain superfamily/Winged helix DNA-binding domain"/>
    <property type="match status" value="1"/>
</dbReference>
<evidence type="ECO:0000259" key="6">
    <source>
        <dbReference type="PROSITE" id="PS50931"/>
    </source>
</evidence>
<organism evidence="7 8">
    <name type="scientific">Bradyrhizobium ivorense</name>
    <dbReference type="NCBI Taxonomy" id="2511166"/>
    <lineage>
        <taxon>Bacteria</taxon>
        <taxon>Pseudomonadati</taxon>
        <taxon>Pseudomonadota</taxon>
        <taxon>Alphaproteobacteria</taxon>
        <taxon>Hyphomicrobiales</taxon>
        <taxon>Nitrobacteraceae</taxon>
        <taxon>Bradyrhizobium</taxon>
    </lineage>
</organism>
<dbReference type="GO" id="GO:0043565">
    <property type="term" value="F:sequence-specific DNA binding"/>
    <property type="evidence" value="ECO:0007669"/>
    <property type="project" value="TreeGrafter"/>
</dbReference>
<dbReference type="SUPFAM" id="SSF53850">
    <property type="entry name" value="Periplasmic binding protein-like II"/>
    <property type="match status" value="1"/>
</dbReference>
<keyword evidence="3" id="KW-0805">Transcription regulation</keyword>
<dbReference type="Pfam" id="PF00126">
    <property type="entry name" value="HTH_1"/>
    <property type="match status" value="1"/>
</dbReference>
<comment type="function">
    <text evidence="1">NodD regulates the expression of the nodABCFE genes which encode other nodulation proteins. NodD is also a negative regulator of its own expression. Binds flavonoids as inducers.</text>
</comment>
<evidence type="ECO:0000256" key="2">
    <source>
        <dbReference type="ARBA" id="ARBA00009437"/>
    </source>
</evidence>
<evidence type="ECO:0000256" key="3">
    <source>
        <dbReference type="ARBA" id="ARBA00023015"/>
    </source>
</evidence>
<dbReference type="GO" id="GO:0006351">
    <property type="term" value="P:DNA-templated transcription"/>
    <property type="evidence" value="ECO:0007669"/>
    <property type="project" value="TreeGrafter"/>
</dbReference>
<dbReference type="PROSITE" id="PS50931">
    <property type="entry name" value="HTH_LYSR"/>
    <property type="match status" value="1"/>
</dbReference>
<evidence type="ECO:0000256" key="5">
    <source>
        <dbReference type="ARBA" id="ARBA00023163"/>
    </source>
</evidence>
<dbReference type="OrthoDB" id="9793571at2"/>
<keyword evidence="8" id="KW-1185">Reference proteome</keyword>
<protein>
    <submittedName>
        <fullName evidence="7">Glycine cleavage system transcriptional activator</fullName>
    </submittedName>
</protein>